<dbReference type="Gene3D" id="2.60.120.10">
    <property type="entry name" value="Jelly Rolls"/>
    <property type="match status" value="1"/>
</dbReference>
<dbReference type="EMBL" id="FIZX01000001">
    <property type="protein sequence ID" value="CZF78100.1"/>
    <property type="molecule type" value="Genomic_DNA"/>
</dbReference>
<organism evidence="2 3">
    <name type="scientific">Grimontia celer</name>
    <dbReference type="NCBI Taxonomy" id="1796497"/>
    <lineage>
        <taxon>Bacteria</taxon>
        <taxon>Pseudomonadati</taxon>
        <taxon>Pseudomonadota</taxon>
        <taxon>Gammaproteobacteria</taxon>
        <taxon>Vibrionales</taxon>
        <taxon>Vibrionaceae</taxon>
        <taxon>Grimontia</taxon>
    </lineage>
</organism>
<dbReference type="GO" id="GO:0003677">
    <property type="term" value="F:DNA binding"/>
    <property type="evidence" value="ECO:0007669"/>
    <property type="project" value="UniProtKB-KW"/>
</dbReference>
<sequence>MLPSFEHLQETVRRYDAIDEASMQALMASCKVTNIGRGVTLYDIAQTPTHFAFLHRGLMRAFLLDEEGNEYNKNFFDEGRFPGCMSALLLREPSRIAIQALEPCELVEIDFQQFRAALFTHPDLMRFHIHYLEKHWLLEKEPKEISYLEHEAKDRYQAFLTDFPAIAPRLPQYHIASYLGITPTQLSRIRKQIYYTQST</sequence>
<dbReference type="STRING" id="1796497.GCE9029_00619"/>
<proteinExistence type="predicted"/>
<dbReference type="InterPro" id="IPR000595">
    <property type="entry name" value="cNMP-bd_dom"/>
</dbReference>
<feature type="domain" description="Cyclic nucleotide-binding" evidence="1">
    <location>
        <begin position="14"/>
        <end position="135"/>
    </location>
</feature>
<dbReference type="InterPro" id="IPR014710">
    <property type="entry name" value="RmlC-like_jellyroll"/>
</dbReference>
<dbReference type="PROSITE" id="PS50042">
    <property type="entry name" value="CNMP_BINDING_3"/>
    <property type="match status" value="1"/>
</dbReference>
<protein>
    <submittedName>
        <fullName evidence="2">DNA-binding transcriptional dual regulator Crp</fullName>
    </submittedName>
</protein>
<evidence type="ECO:0000313" key="2">
    <source>
        <dbReference type="EMBL" id="CZF78100.1"/>
    </source>
</evidence>
<dbReference type="InterPro" id="IPR018490">
    <property type="entry name" value="cNMP-bd_dom_sf"/>
</dbReference>
<evidence type="ECO:0000259" key="1">
    <source>
        <dbReference type="PROSITE" id="PS50042"/>
    </source>
</evidence>
<keyword evidence="2" id="KW-0238">DNA-binding</keyword>
<keyword evidence="3" id="KW-1185">Reference proteome</keyword>
<reference evidence="3" key="1">
    <citation type="submission" date="2016-02" db="EMBL/GenBank/DDBJ databases">
        <authorList>
            <person name="Rodrigo-Torres Lidia"/>
            <person name="Arahal R.David."/>
        </authorList>
    </citation>
    <scope>NUCLEOTIDE SEQUENCE [LARGE SCALE GENOMIC DNA]</scope>
    <source>
        <strain evidence="3">CECT 9029</strain>
    </source>
</reference>
<dbReference type="AlphaFoldDB" id="A0A128EV87"/>
<dbReference type="CDD" id="cd00038">
    <property type="entry name" value="CAP_ED"/>
    <property type="match status" value="1"/>
</dbReference>
<dbReference type="Proteomes" id="UP000071641">
    <property type="component" value="Unassembled WGS sequence"/>
</dbReference>
<dbReference type="SUPFAM" id="SSF51206">
    <property type="entry name" value="cAMP-binding domain-like"/>
    <property type="match status" value="1"/>
</dbReference>
<gene>
    <name evidence="2" type="ORF">GCE9029_00619</name>
</gene>
<dbReference type="OrthoDB" id="9798104at2"/>
<dbReference type="Pfam" id="PF00027">
    <property type="entry name" value="cNMP_binding"/>
    <property type="match status" value="1"/>
</dbReference>
<name>A0A128EV87_9GAMM</name>
<evidence type="ECO:0000313" key="3">
    <source>
        <dbReference type="Proteomes" id="UP000071641"/>
    </source>
</evidence>
<accession>A0A128EV87</accession>